<dbReference type="Pfam" id="PF04909">
    <property type="entry name" value="Amidohydro_2"/>
    <property type="match status" value="1"/>
</dbReference>
<keyword evidence="1" id="KW-0456">Lyase</keyword>
<protein>
    <submittedName>
        <fullName evidence="3">Amidohydrolase</fullName>
    </submittedName>
</protein>
<dbReference type="EMBL" id="JRJU01000067">
    <property type="protein sequence ID" value="KHF37839.1"/>
    <property type="molecule type" value="Genomic_DNA"/>
</dbReference>
<dbReference type="InterPro" id="IPR032466">
    <property type="entry name" value="Metal_Hydrolase"/>
</dbReference>
<gene>
    <name evidence="3" type="ORF">LQ50_25040</name>
</gene>
<dbReference type="eggNOG" id="COG2159">
    <property type="taxonomic scope" value="Bacteria"/>
</dbReference>
<dbReference type="AlphaFoldDB" id="A0A0B0ICT2"/>
<feature type="domain" description="Amidohydrolase-related" evidence="2">
    <location>
        <begin position="3"/>
        <end position="299"/>
    </location>
</feature>
<sequence>MHDFHTHFIPEDVMTWIKDNKEAVNASWIKKNPDKEEFLSINNKWAFELKKEFIDADLYLTDKKRVGVTHAIVSPIPQLFLYDFPAEITSELASVYNQSLAKWSHSNSQQLSALATVSLNQPELAARDLQDAMTAGLKGAIIGPGLDGKLLSDPSFIPFWEEANKQKAIVFIHPLLCEDPRLKQRMMPNLIGVPWETTISATDILLSGLLDTYNDVRILLAHGGGFLPYQIGRMNKGNDMWPLVSKSLQKEPTEYLKDFWYDTVLWNTNTLEFLAKSVGEERIVPGSDYPFDLCAWPPSIDFSKGSHSLLQGK</sequence>
<dbReference type="InterPro" id="IPR006680">
    <property type="entry name" value="Amidohydro-rel"/>
</dbReference>
<evidence type="ECO:0000313" key="4">
    <source>
        <dbReference type="Proteomes" id="UP000030832"/>
    </source>
</evidence>
<proteinExistence type="predicted"/>
<organism evidence="3 4">
    <name type="scientific">Halalkalibacter okhensis</name>
    <dbReference type="NCBI Taxonomy" id="333138"/>
    <lineage>
        <taxon>Bacteria</taxon>
        <taxon>Bacillati</taxon>
        <taxon>Bacillota</taxon>
        <taxon>Bacilli</taxon>
        <taxon>Bacillales</taxon>
        <taxon>Bacillaceae</taxon>
        <taxon>Halalkalibacter</taxon>
    </lineage>
</organism>
<dbReference type="STRING" id="333138.LQ50_25040"/>
<dbReference type="Gene3D" id="3.20.20.140">
    <property type="entry name" value="Metal-dependent hydrolases"/>
    <property type="match status" value="1"/>
</dbReference>
<keyword evidence="4" id="KW-1185">Reference proteome</keyword>
<keyword evidence="3" id="KW-0378">Hydrolase</keyword>
<dbReference type="OrthoDB" id="9777673at2"/>
<dbReference type="PANTHER" id="PTHR21240:SF28">
    <property type="entry name" value="ISO-OROTATE DECARBOXYLASE (EUROFUNG)"/>
    <property type="match status" value="1"/>
</dbReference>
<dbReference type="Proteomes" id="UP000030832">
    <property type="component" value="Unassembled WGS sequence"/>
</dbReference>
<dbReference type="RefSeq" id="WP_034634072.1">
    <property type="nucleotide sequence ID" value="NZ_JRJU01000067.1"/>
</dbReference>
<dbReference type="GO" id="GO:0005829">
    <property type="term" value="C:cytosol"/>
    <property type="evidence" value="ECO:0007669"/>
    <property type="project" value="TreeGrafter"/>
</dbReference>
<evidence type="ECO:0000259" key="2">
    <source>
        <dbReference type="Pfam" id="PF04909"/>
    </source>
</evidence>
<evidence type="ECO:0000256" key="1">
    <source>
        <dbReference type="ARBA" id="ARBA00023239"/>
    </source>
</evidence>
<dbReference type="SUPFAM" id="SSF51556">
    <property type="entry name" value="Metallo-dependent hydrolases"/>
    <property type="match status" value="1"/>
</dbReference>
<dbReference type="GO" id="GO:0016787">
    <property type="term" value="F:hydrolase activity"/>
    <property type="evidence" value="ECO:0007669"/>
    <property type="project" value="UniProtKB-KW"/>
</dbReference>
<comment type="caution">
    <text evidence="3">The sequence shown here is derived from an EMBL/GenBank/DDBJ whole genome shotgun (WGS) entry which is preliminary data.</text>
</comment>
<reference evidence="3 4" key="1">
    <citation type="submission" date="2014-09" db="EMBL/GenBank/DDBJ databases">
        <title>Genome sequencing and annotation of Bacillus Okhensis strain Kh10-101T.</title>
        <authorList>
            <person name="Prakash J.S."/>
        </authorList>
    </citation>
    <scope>NUCLEOTIDE SEQUENCE [LARGE SCALE GENOMIC DNA]</scope>
    <source>
        <strain evidence="4">Kh10-101T</strain>
    </source>
</reference>
<dbReference type="PANTHER" id="PTHR21240">
    <property type="entry name" value="2-AMINO-3-CARBOXYLMUCONATE-6-SEMIALDEHYDE DECARBOXYLASE"/>
    <property type="match status" value="1"/>
</dbReference>
<dbReference type="GO" id="GO:0019748">
    <property type="term" value="P:secondary metabolic process"/>
    <property type="evidence" value="ECO:0007669"/>
    <property type="project" value="TreeGrafter"/>
</dbReference>
<dbReference type="InterPro" id="IPR032465">
    <property type="entry name" value="ACMSD"/>
</dbReference>
<dbReference type="GO" id="GO:0016831">
    <property type="term" value="F:carboxy-lyase activity"/>
    <property type="evidence" value="ECO:0007669"/>
    <property type="project" value="InterPro"/>
</dbReference>
<accession>A0A0B0ICT2</accession>
<name>A0A0B0ICT2_9BACI</name>
<evidence type="ECO:0000313" key="3">
    <source>
        <dbReference type="EMBL" id="KHF37839.1"/>
    </source>
</evidence>